<reference evidence="3" key="2">
    <citation type="submission" date="2016-05" db="EMBL/GenBank/DDBJ databases">
        <title>Comparative analysis highlights variable genome content of wheat rusts and divergence of the mating loci.</title>
        <authorList>
            <person name="Cuomo C.A."/>
            <person name="Bakkeren G."/>
            <person name="Szabo L."/>
            <person name="Khalil H."/>
            <person name="Joly D."/>
            <person name="Goldberg J."/>
            <person name="Young S."/>
            <person name="Zeng Q."/>
            <person name="Fellers J."/>
        </authorList>
    </citation>
    <scope>NUCLEOTIDE SEQUENCE [LARGE SCALE GENOMIC DNA]</scope>
    <source>
        <strain evidence="3">1-1 BBBD Race 1</strain>
    </source>
</reference>
<keyword evidence="5" id="KW-1185">Reference proteome</keyword>
<reference evidence="4" key="4">
    <citation type="submission" date="2025-05" db="UniProtKB">
        <authorList>
            <consortium name="EnsemblFungi"/>
        </authorList>
    </citation>
    <scope>IDENTIFICATION</scope>
    <source>
        <strain evidence="4">isolate 1-1 / race 1 (BBBD)</strain>
    </source>
</reference>
<feature type="compositionally biased region" description="Polar residues" evidence="1">
    <location>
        <begin position="124"/>
        <end position="142"/>
    </location>
</feature>
<name>A0A0C4EVE3_PUCT1</name>
<gene>
    <name evidence="3" type="ORF">PTTG_04776</name>
</gene>
<feature type="chain" id="PRO_5009386193" evidence="2">
    <location>
        <begin position="28"/>
        <end position="385"/>
    </location>
</feature>
<dbReference type="AlphaFoldDB" id="A0A0C4EVE3"/>
<accession>A0A0C4EVE3</accession>
<evidence type="ECO:0000313" key="5">
    <source>
        <dbReference type="Proteomes" id="UP000005240"/>
    </source>
</evidence>
<keyword evidence="2" id="KW-0732">Signal</keyword>
<evidence type="ECO:0000256" key="2">
    <source>
        <dbReference type="SAM" id="SignalP"/>
    </source>
</evidence>
<dbReference type="EMBL" id="ADAS02000024">
    <property type="protein sequence ID" value="OAV95939.1"/>
    <property type="molecule type" value="Genomic_DNA"/>
</dbReference>
<reference evidence="4 5" key="3">
    <citation type="journal article" date="2017" name="G3 (Bethesda)">
        <title>Comparative analysis highlights variable genome content of wheat rusts and divergence of the mating loci.</title>
        <authorList>
            <person name="Cuomo C.A."/>
            <person name="Bakkeren G."/>
            <person name="Khalil H.B."/>
            <person name="Panwar V."/>
            <person name="Joly D."/>
            <person name="Linning R."/>
            <person name="Sakthikumar S."/>
            <person name="Song X."/>
            <person name="Adiconis X."/>
            <person name="Fan L."/>
            <person name="Goldberg J.M."/>
            <person name="Levin J.Z."/>
            <person name="Young S."/>
            <person name="Zeng Q."/>
            <person name="Anikster Y."/>
            <person name="Bruce M."/>
            <person name="Wang M."/>
            <person name="Yin C."/>
            <person name="McCallum B."/>
            <person name="Szabo L.J."/>
            <person name="Hulbert S."/>
            <person name="Chen X."/>
            <person name="Fellers J.P."/>
        </authorList>
    </citation>
    <scope>NUCLEOTIDE SEQUENCE</scope>
    <source>
        <strain evidence="4">isolate 1-1 / race 1 (BBBD)</strain>
        <strain evidence="5">Isolate 1-1 / race 1 (BBBD)</strain>
    </source>
</reference>
<dbReference type="Proteomes" id="UP000005240">
    <property type="component" value="Unassembled WGS sequence"/>
</dbReference>
<feature type="region of interest" description="Disordered" evidence="1">
    <location>
        <begin position="73"/>
        <end position="96"/>
    </location>
</feature>
<feature type="compositionally biased region" description="Pro residues" evidence="1">
    <location>
        <begin position="144"/>
        <end position="156"/>
    </location>
</feature>
<evidence type="ECO:0000313" key="4">
    <source>
        <dbReference type="EnsemblFungi" id="PTTG_04776-t43_1-p1"/>
    </source>
</evidence>
<organism evidence="3">
    <name type="scientific">Puccinia triticina (isolate 1-1 / race 1 (BBBD))</name>
    <name type="common">Brown leaf rust fungus</name>
    <dbReference type="NCBI Taxonomy" id="630390"/>
    <lineage>
        <taxon>Eukaryota</taxon>
        <taxon>Fungi</taxon>
        <taxon>Dikarya</taxon>
        <taxon>Basidiomycota</taxon>
        <taxon>Pucciniomycotina</taxon>
        <taxon>Pucciniomycetes</taxon>
        <taxon>Pucciniales</taxon>
        <taxon>Pucciniaceae</taxon>
        <taxon>Puccinia</taxon>
    </lineage>
</organism>
<evidence type="ECO:0000313" key="3">
    <source>
        <dbReference type="EMBL" id="OAV95939.1"/>
    </source>
</evidence>
<dbReference type="VEuPathDB" id="FungiDB:PTTG_04776"/>
<proteinExistence type="predicted"/>
<reference evidence="3" key="1">
    <citation type="submission" date="2009-11" db="EMBL/GenBank/DDBJ databases">
        <authorList>
            <consortium name="The Broad Institute Genome Sequencing Platform"/>
            <person name="Ward D."/>
            <person name="Feldgarden M."/>
            <person name="Earl A."/>
            <person name="Young S.K."/>
            <person name="Zeng Q."/>
            <person name="Koehrsen M."/>
            <person name="Alvarado L."/>
            <person name="Berlin A."/>
            <person name="Bochicchio J."/>
            <person name="Borenstein D."/>
            <person name="Chapman S.B."/>
            <person name="Chen Z."/>
            <person name="Engels R."/>
            <person name="Freedman E."/>
            <person name="Gellesch M."/>
            <person name="Goldberg J."/>
            <person name="Griggs A."/>
            <person name="Gujja S."/>
            <person name="Heilman E."/>
            <person name="Heiman D."/>
            <person name="Hepburn T."/>
            <person name="Howarth C."/>
            <person name="Jen D."/>
            <person name="Larson L."/>
            <person name="Lewis B."/>
            <person name="Mehta T."/>
            <person name="Park D."/>
            <person name="Pearson M."/>
            <person name="Roberts A."/>
            <person name="Saif S."/>
            <person name="Shea T."/>
            <person name="Shenoy N."/>
            <person name="Sisk P."/>
            <person name="Stolte C."/>
            <person name="Sykes S."/>
            <person name="Thomson T."/>
            <person name="Walk T."/>
            <person name="White J."/>
            <person name="Yandava C."/>
            <person name="Izard J."/>
            <person name="Baranova O.V."/>
            <person name="Blanton J.M."/>
            <person name="Tanner A.C."/>
            <person name="Dewhirst F.E."/>
            <person name="Haas B."/>
            <person name="Nusbaum C."/>
            <person name="Birren B."/>
        </authorList>
    </citation>
    <scope>NUCLEOTIDE SEQUENCE [LARGE SCALE GENOMIC DNA]</scope>
    <source>
        <strain evidence="3">1-1 BBBD Race 1</strain>
    </source>
</reference>
<protein>
    <submittedName>
        <fullName evidence="3 4">Uncharacterized protein</fullName>
    </submittedName>
</protein>
<feature type="region of interest" description="Disordered" evidence="1">
    <location>
        <begin position="116"/>
        <end position="163"/>
    </location>
</feature>
<feature type="signal peptide" evidence="2">
    <location>
        <begin position="1"/>
        <end position="27"/>
    </location>
</feature>
<dbReference type="EnsemblFungi" id="PTTG_04776-t43_1">
    <property type="protein sequence ID" value="PTTG_04776-t43_1-p1"/>
    <property type="gene ID" value="PTTG_04776"/>
</dbReference>
<sequence>MRVLCGPTSRRWLPVILTLVGAHCSSSAYLRDAEDELFPGWLDSVYSGHSATINAPFWPDFQAENRRLEAPHAHDGTFLPVPNGPSSGGEGEVDEDHVPTQDEIFMLLDELNPHTFPQLPAPISRNQPQRSRPLQQTESNHIQPPQPSSPPAPPPRMRNRIPKTVVDEHFRAVQSKLRMEYMKGWKSGWERQHDPLPILSKTRGGEDGFTAIKIADRTGTEPQRLGAVESRYRKLVARIYQCHAADQTTRPPGARAMPAVRAVVARLNQDLFAPSDDTGVPLWGKTSRFLRGGFANHRWNSAQLLLARYFACEPEHPGLRDQVARFLIGAAGPASPDSPPPKLPIIDGSHRAALLQPSYFMPVFSIYAGQKKLKFLKIEAHGTGP</sequence>
<evidence type="ECO:0000256" key="1">
    <source>
        <dbReference type="SAM" id="MobiDB-lite"/>
    </source>
</evidence>